<gene>
    <name evidence="3" type="ORF">GJV77_08075</name>
</gene>
<keyword evidence="1" id="KW-1133">Transmembrane helix</keyword>
<keyword evidence="1" id="KW-0472">Membrane</keyword>
<dbReference type="AlphaFoldDB" id="A0A7K1GNT6"/>
<evidence type="ECO:0000313" key="3">
    <source>
        <dbReference type="EMBL" id="MTH29874.1"/>
    </source>
</evidence>
<sequence>MEDNFSNKQVEITQLPSVEEVVFSKLDHQYFRLEIIWAAIRLVVFFGIGIGAFFVGNYFTGLAISKTLEWGIFLSCLLIGVISAIVGVYGFHYKGYAIRQHDIIYKTGLINRKQLVVPYNRVQHVEVYQGAVSRMFGLCELVFFTAGGQLGDLCIPGLTLNDAEKIKTFVITKVQPLAEVKHEITLGEDE</sequence>
<evidence type="ECO:0000256" key="1">
    <source>
        <dbReference type="SAM" id="Phobius"/>
    </source>
</evidence>
<keyword evidence="1" id="KW-0812">Transmembrane</keyword>
<dbReference type="EMBL" id="WMJY01000015">
    <property type="protein sequence ID" value="MTH29874.1"/>
    <property type="molecule type" value="Genomic_DNA"/>
</dbReference>
<proteinExistence type="predicted"/>
<accession>A0A7K1GNT6</accession>
<feature type="transmembrane region" description="Helical" evidence="1">
    <location>
        <begin position="70"/>
        <end position="91"/>
    </location>
</feature>
<dbReference type="Proteomes" id="UP000488936">
    <property type="component" value="Unassembled WGS sequence"/>
</dbReference>
<feature type="transmembrane region" description="Helical" evidence="1">
    <location>
        <begin position="35"/>
        <end position="58"/>
    </location>
</feature>
<dbReference type="RefSeq" id="WP_155035868.1">
    <property type="nucleotide sequence ID" value="NZ_JAYMMG010000019.1"/>
</dbReference>
<dbReference type="PANTHER" id="PTHR34473">
    <property type="entry name" value="UPF0699 TRANSMEMBRANE PROTEIN YDBS"/>
    <property type="match status" value="1"/>
</dbReference>
<organism evidence="3 4">
    <name type="scientific">Myroides pelagicus</name>
    <dbReference type="NCBI Taxonomy" id="270914"/>
    <lineage>
        <taxon>Bacteria</taxon>
        <taxon>Pseudomonadati</taxon>
        <taxon>Bacteroidota</taxon>
        <taxon>Flavobacteriia</taxon>
        <taxon>Flavobacteriales</taxon>
        <taxon>Flavobacteriaceae</taxon>
        <taxon>Myroides</taxon>
    </lineage>
</organism>
<dbReference type="Pfam" id="PF03703">
    <property type="entry name" value="bPH_2"/>
    <property type="match status" value="1"/>
</dbReference>
<evidence type="ECO:0000313" key="4">
    <source>
        <dbReference type="Proteomes" id="UP000488936"/>
    </source>
</evidence>
<dbReference type="OrthoDB" id="1524472at2"/>
<comment type="caution">
    <text evidence="3">The sequence shown here is derived from an EMBL/GenBank/DDBJ whole genome shotgun (WGS) entry which is preliminary data.</text>
</comment>
<dbReference type="InterPro" id="IPR005182">
    <property type="entry name" value="YdbS-like_PH"/>
</dbReference>
<dbReference type="PANTHER" id="PTHR34473:SF2">
    <property type="entry name" value="UPF0699 TRANSMEMBRANE PROTEIN YDBT"/>
    <property type="match status" value="1"/>
</dbReference>
<reference evidence="3 4" key="1">
    <citation type="journal article" date="2006" name="Int. J. Syst. Evol. Microbiol.">
        <title>Myroides pelagicus sp. nov., isolated from seawater in Thailand.</title>
        <authorList>
            <person name="Yoon J."/>
            <person name="Maneerat S."/>
            <person name="Kawai F."/>
            <person name="Yokota A."/>
        </authorList>
    </citation>
    <scope>NUCLEOTIDE SEQUENCE [LARGE SCALE GENOMIC DNA]</scope>
    <source>
        <strain evidence="3 4">SM1T</strain>
    </source>
</reference>
<feature type="domain" description="YdbS-like PH" evidence="2">
    <location>
        <begin position="95"/>
        <end position="168"/>
    </location>
</feature>
<keyword evidence="4" id="KW-1185">Reference proteome</keyword>
<protein>
    <submittedName>
        <fullName evidence="3">PH domain-containing protein</fullName>
    </submittedName>
</protein>
<evidence type="ECO:0000259" key="2">
    <source>
        <dbReference type="Pfam" id="PF03703"/>
    </source>
</evidence>
<name>A0A7K1GNT6_9FLAO</name>